<organism evidence="1 2">
    <name type="scientific">Fodinicurvata halophila</name>
    <dbReference type="NCBI Taxonomy" id="1419723"/>
    <lineage>
        <taxon>Bacteria</taxon>
        <taxon>Pseudomonadati</taxon>
        <taxon>Pseudomonadota</taxon>
        <taxon>Alphaproteobacteria</taxon>
        <taxon>Rhodospirillales</taxon>
        <taxon>Rhodovibrionaceae</taxon>
        <taxon>Fodinicurvata</taxon>
    </lineage>
</organism>
<dbReference type="Gene3D" id="1.10.8.60">
    <property type="match status" value="1"/>
</dbReference>
<dbReference type="EMBL" id="JBHSCW010000003">
    <property type="protein sequence ID" value="MFC4351631.1"/>
    <property type="molecule type" value="Genomic_DNA"/>
</dbReference>
<dbReference type="RefSeq" id="WP_382421956.1">
    <property type="nucleotide sequence ID" value="NZ_JBHSCW010000003.1"/>
</dbReference>
<dbReference type="PANTHER" id="PTHR30050:SF5">
    <property type="entry name" value="DNAA REGULATORY INACTIVATOR HDA"/>
    <property type="match status" value="1"/>
</dbReference>
<dbReference type="PANTHER" id="PTHR30050">
    <property type="entry name" value="CHROMOSOMAL REPLICATION INITIATOR PROTEIN DNAA"/>
    <property type="match status" value="1"/>
</dbReference>
<sequence length="243" mass="27225">MKQLTLEIEPRPALGREDFLVSPGNRAAVEWIDRWPDWPAPTLALSGPAGSGKTHLAQVWRVRSQALALDGRDLLRADLPSMLEEGGNCLIDRAELLAGDPQGEESLFHVYNRLSQWQGNLLLVGRSLPMRWPLKMPDLRSRLSTAVPVELALPDDALMQALLVKLFSDRQLLPGKGVIDFLVMRMERSYAAASRIVAEMDARALEERREVRLPLARAVLNDVSIAEEAETLSNENWFKEAEE</sequence>
<dbReference type="SUPFAM" id="SSF52540">
    <property type="entry name" value="P-loop containing nucleoside triphosphate hydrolases"/>
    <property type="match status" value="1"/>
</dbReference>
<protein>
    <submittedName>
        <fullName evidence="1">DNA replication protein</fullName>
    </submittedName>
</protein>
<keyword evidence="2" id="KW-1185">Reference proteome</keyword>
<dbReference type="Proteomes" id="UP001595799">
    <property type="component" value="Unassembled WGS sequence"/>
</dbReference>
<reference evidence="2" key="1">
    <citation type="journal article" date="2019" name="Int. J. Syst. Evol. Microbiol.">
        <title>The Global Catalogue of Microorganisms (GCM) 10K type strain sequencing project: providing services to taxonomists for standard genome sequencing and annotation.</title>
        <authorList>
            <consortium name="The Broad Institute Genomics Platform"/>
            <consortium name="The Broad Institute Genome Sequencing Center for Infectious Disease"/>
            <person name="Wu L."/>
            <person name="Ma J."/>
        </authorList>
    </citation>
    <scope>NUCLEOTIDE SEQUENCE [LARGE SCALE GENOMIC DNA]</scope>
    <source>
        <strain evidence="2">CECT 8472</strain>
    </source>
</reference>
<comment type="caution">
    <text evidence="1">The sequence shown here is derived from an EMBL/GenBank/DDBJ whole genome shotgun (WGS) entry which is preliminary data.</text>
</comment>
<proteinExistence type="predicted"/>
<dbReference type="InterPro" id="IPR027417">
    <property type="entry name" value="P-loop_NTPase"/>
</dbReference>
<evidence type="ECO:0000313" key="1">
    <source>
        <dbReference type="EMBL" id="MFC4351631.1"/>
    </source>
</evidence>
<evidence type="ECO:0000313" key="2">
    <source>
        <dbReference type="Proteomes" id="UP001595799"/>
    </source>
</evidence>
<dbReference type="Gene3D" id="3.40.50.300">
    <property type="entry name" value="P-loop containing nucleotide triphosphate hydrolases"/>
    <property type="match status" value="1"/>
</dbReference>
<name>A0ABV8UM02_9PROT</name>
<gene>
    <name evidence="1" type="ORF">ACFOW6_08775</name>
</gene>
<accession>A0ABV8UM02</accession>